<dbReference type="AlphaFoldDB" id="A0A174C1J8"/>
<reference evidence="3 4" key="1">
    <citation type="submission" date="2015-09" db="EMBL/GenBank/DDBJ databases">
        <authorList>
            <consortium name="Pathogen Informatics"/>
        </authorList>
    </citation>
    <scope>NUCLEOTIDE SEQUENCE [LARGE SCALE GENOMIC DNA]</scope>
    <source>
        <strain evidence="3 4">2789STDY5608850</strain>
    </source>
</reference>
<gene>
    <name evidence="3" type="ORF">ERS852407_01764</name>
</gene>
<name>A0A174C1J8_9FIRM</name>
<dbReference type="Pfam" id="PF19481">
    <property type="entry name" value="DUF6017"/>
    <property type="match status" value="1"/>
</dbReference>
<accession>A0A174C1J8</accession>
<dbReference type="InterPro" id="IPR046059">
    <property type="entry name" value="DUF6017"/>
</dbReference>
<evidence type="ECO:0000259" key="2">
    <source>
        <dbReference type="Pfam" id="PF19481"/>
    </source>
</evidence>
<organism evidence="3 4">
    <name type="scientific">Hungatella hathewayi</name>
    <dbReference type="NCBI Taxonomy" id="154046"/>
    <lineage>
        <taxon>Bacteria</taxon>
        <taxon>Bacillati</taxon>
        <taxon>Bacillota</taxon>
        <taxon>Clostridia</taxon>
        <taxon>Lachnospirales</taxon>
        <taxon>Lachnospiraceae</taxon>
        <taxon>Hungatella</taxon>
    </lineage>
</organism>
<evidence type="ECO:0000313" key="3">
    <source>
        <dbReference type="EMBL" id="CUO05628.1"/>
    </source>
</evidence>
<feature type="region of interest" description="Disordered" evidence="1">
    <location>
        <begin position="152"/>
        <end position="175"/>
    </location>
</feature>
<dbReference type="EMBL" id="CYZE01000003">
    <property type="protein sequence ID" value="CUO05628.1"/>
    <property type="molecule type" value="Genomic_DNA"/>
</dbReference>
<dbReference type="Proteomes" id="UP000095651">
    <property type="component" value="Unassembled WGS sequence"/>
</dbReference>
<sequence length="344" mass="39906">MEPIYQTGNDTVDRLSRIRLTGNVIPPAWYRTILRDTGKPYLIAIVILSDIVYWYRAAEVRDEGSGQLLGYRKRFKADLLQRSYQQIAEQFGITKRDATNAVVELEKLGVVRRVFRTLTSNGQSIPNVLFLDLDVDILERLTFPEEYKEEPERLKIKEKKSRPTGTGAPSRQYARNKGDVSLKSVTPPPEIGDISILKKVTSLSEMRETNTEITYINHNREYPIQSYQKLKEEFKEQIEYDILKRDLGAKEELEELVEVAVEILASNRDTIRVNREDKPAGLVKEQYRRLTMFHIQYVLSCLQETESKARNIRAVMVTALYNSVSTIGTYYGNLFQYHQKIKRE</sequence>
<evidence type="ECO:0000313" key="4">
    <source>
        <dbReference type="Proteomes" id="UP000095651"/>
    </source>
</evidence>
<feature type="domain" description="DUF6017" evidence="2">
    <location>
        <begin position="229"/>
        <end position="336"/>
    </location>
</feature>
<dbReference type="RefSeq" id="WP_055654262.1">
    <property type="nucleotide sequence ID" value="NZ_CABIXC010000003.1"/>
</dbReference>
<proteinExistence type="predicted"/>
<evidence type="ECO:0000256" key="1">
    <source>
        <dbReference type="SAM" id="MobiDB-lite"/>
    </source>
</evidence>
<protein>
    <submittedName>
        <fullName evidence="3">Conjugative transposon protein</fullName>
    </submittedName>
</protein>